<evidence type="ECO:0008006" key="4">
    <source>
        <dbReference type="Google" id="ProtNLM"/>
    </source>
</evidence>
<evidence type="ECO:0000256" key="1">
    <source>
        <dbReference type="SAM" id="MobiDB-lite"/>
    </source>
</evidence>
<feature type="compositionally biased region" description="Basic and acidic residues" evidence="1">
    <location>
        <begin position="27"/>
        <end position="36"/>
    </location>
</feature>
<dbReference type="RefSeq" id="WP_125173741.1">
    <property type="nucleotide sequence ID" value="NZ_PQNI01000137.1"/>
</dbReference>
<evidence type="ECO:0000313" key="2">
    <source>
        <dbReference type="EMBL" id="RRO85803.1"/>
    </source>
</evidence>
<dbReference type="InterPro" id="IPR023869">
    <property type="entry name" value="tRNA_Adeno_NH3ase_assoc_put"/>
</dbReference>
<gene>
    <name evidence="2" type="ORF">CXF48_09565</name>
</gene>
<protein>
    <recommendedName>
        <fullName evidence="4">tRNA adenosine deaminase</fullName>
    </recommendedName>
</protein>
<dbReference type="Proteomes" id="UP000276526">
    <property type="component" value="Unassembled WGS sequence"/>
</dbReference>
<sequence length="282" mass="30421">MSTRDRTRDPLFSAGDETEGPDGPAATRDDGGRAAGDDDDLIRDDADYDDGDDDDYVDDADYDDGDDDDADDDDYDDGDDDDDAEDDDDDGDDADGDAADDDDADAEDDDYDDDDDDDAGVTFAAVAVRQDTAWTVRTLRDRALRGLDDLLADLRSLRSEGVVLGFVCVDDDWCALVRPVPGGVRVLLSDATAALDDDLAADILDELDVDVPSEEEADETDEPWPEGEFDMLEDLGVGEQILSVIFDDEDLYASDQLIRVAEELGLGDELSDLVDGCDPGDA</sequence>
<dbReference type="EMBL" id="PQNK01000017">
    <property type="protein sequence ID" value="RRO85803.1"/>
    <property type="molecule type" value="Genomic_DNA"/>
</dbReference>
<comment type="caution">
    <text evidence="2">The sequence shown here is derived from an EMBL/GenBank/DDBJ whole genome shotgun (WGS) entry which is preliminary data.</text>
</comment>
<dbReference type="NCBIfam" id="TIGR03941">
    <property type="entry name" value="tRNA_deam_assoc"/>
    <property type="match status" value="1"/>
</dbReference>
<organism evidence="2 3">
    <name type="scientific">Corynebacterium bovis</name>
    <dbReference type="NCBI Taxonomy" id="36808"/>
    <lineage>
        <taxon>Bacteria</taxon>
        <taxon>Bacillati</taxon>
        <taxon>Actinomycetota</taxon>
        <taxon>Actinomycetes</taxon>
        <taxon>Mycobacteriales</taxon>
        <taxon>Corynebacteriaceae</taxon>
        <taxon>Corynebacterium</taxon>
    </lineage>
</organism>
<feature type="region of interest" description="Disordered" evidence="1">
    <location>
        <begin position="1"/>
        <end position="118"/>
    </location>
</feature>
<reference evidence="2 3" key="1">
    <citation type="submission" date="2018-01" db="EMBL/GenBank/DDBJ databases">
        <title>Twenty Corynebacterium bovis Genomes.</title>
        <authorList>
            <person name="Gulvik C.A."/>
        </authorList>
    </citation>
    <scope>NUCLEOTIDE SEQUENCE [LARGE SCALE GENOMIC DNA]</scope>
    <source>
        <strain evidence="2 3">F6900</strain>
    </source>
</reference>
<feature type="compositionally biased region" description="Acidic residues" evidence="1">
    <location>
        <begin position="37"/>
        <end position="118"/>
    </location>
</feature>
<name>A0A426PWX9_9CORY</name>
<proteinExistence type="predicted"/>
<accession>A0A426PWX9</accession>
<evidence type="ECO:0000313" key="3">
    <source>
        <dbReference type="Proteomes" id="UP000276526"/>
    </source>
</evidence>
<dbReference type="AlphaFoldDB" id="A0A426PWX9"/>